<dbReference type="AlphaFoldDB" id="A0A9P6JIS5"/>
<proteinExistence type="predicted"/>
<dbReference type="OrthoDB" id="2119228at2759"/>
<dbReference type="Proteomes" id="UP000807306">
    <property type="component" value="Unassembled WGS sequence"/>
</dbReference>
<evidence type="ECO:0000313" key="1">
    <source>
        <dbReference type="EMBL" id="KAF9522393.1"/>
    </source>
</evidence>
<dbReference type="EMBL" id="MU157947">
    <property type="protein sequence ID" value="KAF9522393.1"/>
    <property type="molecule type" value="Genomic_DNA"/>
</dbReference>
<organism evidence="1 2">
    <name type="scientific">Crepidotus variabilis</name>
    <dbReference type="NCBI Taxonomy" id="179855"/>
    <lineage>
        <taxon>Eukaryota</taxon>
        <taxon>Fungi</taxon>
        <taxon>Dikarya</taxon>
        <taxon>Basidiomycota</taxon>
        <taxon>Agaricomycotina</taxon>
        <taxon>Agaricomycetes</taxon>
        <taxon>Agaricomycetidae</taxon>
        <taxon>Agaricales</taxon>
        <taxon>Agaricineae</taxon>
        <taxon>Crepidotaceae</taxon>
        <taxon>Crepidotus</taxon>
    </lineage>
</organism>
<reference evidence="1" key="1">
    <citation type="submission" date="2020-11" db="EMBL/GenBank/DDBJ databases">
        <authorList>
            <consortium name="DOE Joint Genome Institute"/>
            <person name="Ahrendt S."/>
            <person name="Riley R."/>
            <person name="Andreopoulos W."/>
            <person name="Labutti K."/>
            <person name="Pangilinan J."/>
            <person name="Ruiz-Duenas F.J."/>
            <person name="Barrasa J.M."/>
            <person name="Sanchez-Garcia M."/>
            <person name="Camarero S."/>
            <person name="Miyauchi S."/>
            <person name="Serrano A."/>
            <person name="Linde D."/>
            <person name="Babiker R."/>
            <person name="Drula E."/>
            <person name="Ayuso-Fernandez I."/>
            <person name="Pacheco R."/>
            <person name="Padilla G."/>
            <person name="Ferreira P."/>
            <person name="Barriuso J."/>
            <person name="Kellner H."/>
            <person name="Castanera R."/>
            <person name="Alfaro M."/>
            <person name="Ramirez L."/>
            <person name="Pisabarro A.G."/>
            <person name="Kuo A."/>
            <person name="Tritt A."/>
            <person name="Lipzen A."/>
            <person name="He G."/>
            <person name="Yan M."/>
            <person name="Ng V."/>
            <person name="Cullen D."/>
            <person name="Martin F."/>
            <person name="Rosso M.-N."/>
            <person name="Henrissat B."/>
            <person name="Hibbett D."/>
            <person name="Martinez A.T."/>
            <person name="Grigoriev I.V."/>
        </authorList>
    </citation>
    <scope>NUCLEOTIDE SEQUENCE</scope>
    <source>
        <strain evidence="1">CBS 506.95</strain>
    </source>
</reference>
<gene>
    <name evidence="1" type="ORF">CPB83DRAFT_113326</name>
</gene>
<keyword evidence="2" id="KW-1185">Reference proteome</keyword>
<accession>A0A9P6JIS5</accession>
<name>A0A9P6JIS5_9AGAR</name>
<sequence length="240" mass="26131">MEFYHMKLPTTAGFTPANPLKTIELQKRHELEKRQAELIPMAIGVWLLIAGESASKSIITAIAKSLKTVFGKDSTPWHSGGDRCTISFSTHGGAECQATINAKGVKSDRPSQSWNVCPWINPESTGPPIQYFSDNGVGDYSIQFTATDKVAWSGIQGTEKCIMEGLCHPRITFYRKDHSIVLDTWASLGDPTQGLYFADFGGLCGNGPIKNQFKSNGMVMGYDCGIPCEGDTDLPSTEKA</sequence>
<protein>
    <submittedName>
        <fullName evidence="1">Uncharacterized protein</fullName>
    </submittedName>
</protein>
<evidence type="ECO:0000313" key="2">
    <source>
        <dbReference type="Proteomes" id="UP000807306"/>
    </source>
</evidence>
<comment type="caution">
    <text evidence="1">The sequence shown here is derived from an EMBL/GenBank/DDBJ whole genome shotgun (WGS) entry which is preliminary data.</text>
</comment>